<protein>
    <submittedName>
        <fullName evidence="1">Uncharacterized protein</fullName>
    </submittedName>
</protein>
<dbReference type="HOGENOM" id="CLU_1243673_0_0_7"/>
<proteinExistence type="predicted"/>
<dbReference type="EMBL" id="CP006585">
    <property type="protein sequence ID" value="AGW12086.1"/>
    <property type="molecule type" value="Genomic_DNA"/>
</dbReference>
<dbReference type="Proteomes" id="UP000016587">
    <property type="component" value="Chromosome"/>
</dbReference>
<dbReference type="STRING" id="1121448.DGI_0149"/>
<gene>
    <name evidence="1" type="ORF">DGI_0149</name>
</gene>
<reference evidence="2" key="2">
    <citation type="submission" date="2013-07" db="EMBL/GenBank/DDBJ databases">
        <authorList>
            <person name="Morais-Silva F.O."/>
            <person name="Rezende A.M."/>
            <person name="Pimentel C."/>
            <person name="Resende D.M."/>
            <person name="Santos C.I."/>
            <person name="Clemente C."/>
            <person name="de Oliveira L.M."/>
            <person name="da Silva S.M."/>
            <person name="Costa D.A."/>
            <person name="Varela-Raposo A."/>
            <person name="Horacio E.C.A."/>
            <person name="Matos M."/>
            <person name="Flores O."/>
            <person name="Ruiz J.C."/>
            <person name="Rodrigues-Pousada C."/>
        </authorList>
    </citation>
    <scope>NUCLEOTIDE SEQUENCE [LARGE SCALE GENOMIC DNA]</scope>
    <source>
        <strain evidence="2">ATCC 19364 / DSM 1382 / NCIMB 9332 / VKM B-1759</strain>
    </source>
</reference>
<organism evidence="1 2">
    <name type="scientific">Megalodesulfovibrio gigas (strain ATCC 19364 / DSM 1382 / NCIMB 9332 / VKM B-1759)</name>
    <name type="common">Desulfovibrio gigas</name>
    <dbReference type="NCBI Taxonomy" id="1121448"/>
    <lineage>
        <taxon>Bacteria</taxon>
        <taxon>Pseudomonadati</taxon>
        <taxon>Thermodesulfobacteriota</taxon>
        <taxon>Desulfovibrionia</taxon>
        <taxon>Desulfovibrionales</taxon>
        <taxon>Desulfovibrionaceae</taxon>
        <taxon>Megalodesulfovibrio</taxon>
    </lineage>
</organism>
<dbReference type="KEGG" id="dgg:DGI_0149"/>
<sequence length="222" mass="23098">MLTANTTVNFTLGMTSTEMQTLINAQPKNLNGYVLTFQIADGEHTLTAGLRFNGFSNGILVIQGNATDYSLGQTKSASLTFTDSATLSDGSCINCNTSLMVILYYLHVRALKAAKIFNVIRALSAQISGCSVECYDTSAASLGVDLTYVAAGQVSNTYYKSGNYGLRVVNGGPIQSSNGASDATTRPNYGIYSSGGIILKSGTQPAGAIGDGTLVTNGGQIL</sequence>
<evidence type="ECO:0000313" key="2">
    <source>
        <dbReference type="Proteomes" id="UP000016587"/>
    </source>
</evidence>
<dbReference type="PATRIC" id="fig|1121448.10.peg.152"/>
<keyword evidence="2" id="KW-1185">Reference proteome</keyword>
<reference evidence="1 2" key="1">
    <citation type="journal article" date="2013" name="J. Bacteriol.">
        <title>Roles of HynAB and Ech, the only two hydrogenases found in the model sulfate reducer Desulfovibrio gigas.</title>
        <authorList>
            <person name="Morais-Silva F.O."/>
            <person name="Santos C.I."/>
            <person name="Rodrigues R."/>
            <person name="Pereira I.A."/>
            <person name="Rodrigues-Pousada C."/>
        </authorList>
    </citation>
    <scope>NUCLEOTIDE SEQUENCE [LARGE SCALE GENOMIC DNA]</scope>
    <source>
        <strain evidence="2">ATCC 19364 / DSM 1382 / NCIMB 9332 / VKM B-1759</strain>
    </source>
</reference>
<evidence type="ECO:0000313" key="1">
    <source>
        <dbReference type="EMBL" id="AGW12086.1"/>
    </source>
</evidence>
<name>T2G7I9_MEGG1</name>
<accession>T2G7I9</accession>
<dbReference type="AlphaFoldDB" id="T2G7I9"/>